<keyword evidence="2" id="KW-1185">Reference proteome</keyword>
<organism evidence="1 2">
    <name type="scientific">Xanthomonas phage phiL7</name>
    <dbReference type="NCBI Taxonomy" id="538979"/>
    <lineage>
        <taxon>Viruses</taxon>
        <taxon>Duplodnaviria</taxon>
        <taxon>Heunggongvirae</taxon>
        <taxon>Uroviricota</taxon>
        <taxon>Caudoviricetes</taxon>
        <taxon>Eisenstarkvirus</taxon>
        <taxon>Eisenstarkvirus L7</taxon>
    </lineage>
</organism>
<protein>
    <submittedName>
        <fullName evidence="1">p42</fullName>
    </submittedName>
</protein>
<accession>C4ML42</accession>
<proteinExistence type="predicted"/>
<dbReference type="RefSeq" id="YP_002922656.1">
    <property type="nucleotide sequence ID" value="NC_012742.1"/>
</dbReference>
<dbReference type="KEGG" id="vg:7943866"/>
<dbReference type="EMBL" id="EU717894">
    <property type="protein sequence ID" value="ACE75782.1"/>
    <property type="molecule type" value="Genomic_DNA"/>
</dbReference>
<name>C4ML42_9CAUD</name>
<dbReference type="GeneID" id="7943866"/>
<dbReference type="Proteomes" id="UP000001480">
    <property type="component" value="Segment"/>
</dbReference>
<reference evidence="1 2" key="1">
    <citation type="journal article" date="2009" name="Appl. Environ. Microbiol.">
        <title>Genomic characterization of the intron-containing T7-like phage phiL7 of Xanthomonas campestris.</title>
        <authorList>
            <person name="Lee C.N."/>
            <person name="Lin J.W."/>
            <person name="Weng S.F."/>
            <person name="Tseng Y.H."/>
        </authorList>
    </citation>
    <scope>NUCLEOTIDE SEQUENCE</scope>
</reference>
<evidence type="ECO:0000313" key="1">
    <source>
        <dbReference type="EMBL" id="ACE75782.1"/>
    </source>
</evidence>
<evidence type="ECO:0000313" key="2">
    <source>
        <dbReference type="Proteomes" id="UP000001480"/>
    </source>
</evidence>
<sequence length="56" mass="6291">MSAEAVIIGDGIVLKRPVGISRAWIITDGNECSIVTSNNQPLHRYFDELYERLAEE</sequence>